<dbReference type="AlphaFoldDB" id="A0ABD1E126"/>
<evidence type="ECO:0000313" key="1">
    <source>
        <dbReference type="EMBL" id="KAL1488376.1"/>
    </source>
</evidence>
<proteinExistence type="predicted"/>
<comment type="caution">
    <text evidence="1">The sequence shown here is derived from an EMBL/GenBank/DDBJ whole genome shotgun (WGS) entry which is preliminary data.</text>
</comment>
<organism evidence="1 2">
    <name type="scientific">Hypothenemus hampei</name>
    <name type="common">Coffee berry borer</name>
    <dbReference type="NCBI Taxonomy" id="57062"/>
    <lineage>
        <taxon>Eukaryota</taxon>
        <taxon>Metazoa</taxon>
        <taxon>Ecdysozoa</taxon>
        <taxon>Arthropoda</taxon>
        <taxon>Hexapoda</taxon>
        <taxon>Insecta</taxon>
        <taxon>Pterygota</taxon>
        <taxon>Neoptera</taxon>
        <taxon>Endopterygota</taxon>
        <taxon>Coleoptera</taxon>
        <taxon>Polyphaga</taxon>
        <taxon>Cucujiformia</taxon>
        <taxon>Curculionidae</taxon>
        <taxon>Scolytinae</taxon>
        <taxon>Hypothenemus</taxon>
    </lineage>
</organism>
<evidence type="ECO:0000313" key="2">
    <source>
        <dbReference type="Proteomes" id="UP001566132"/>
    </source>
</evidence>
<sequence length="112" mass="12453">MTLMVNFLDNKLNTPNPLRQNNKATKKVVFAVSTTHIMPISIALLDNLVVTSKLNLCFEHKFWSKLDFLGTKDMQNSVRGDTIKGIGLCGNPALRGDEDKLYFLGENGEGLL</sequence>
<reference evidence="1 2" key="1">
    <citation type="submission" date="2024-05" db="EMBL/GenBank/DDBJ databases">
        <title>Genetic variation in Jamaican populations of the coffee berry borer (Hypothenemus hampei).</title>
        <authorList>
            <person name="Errbii M."/>
            <person name="Myrie A."/>
        </authorList>
    </citation>
    <scope>NUCLEOTIDE SEQUENCE [LARGE SCALE GENOMIC DNA]</scope>
    <source>
        <strain evidence="1">JA-Hopewell-2020-01-JO</strain>
        <tissue evidence="1">Whole body</tissue>
    </source>
</reference>
<dbReference type="Proteomes" id="UP001566132">
    <property type="component" value="Unassembled WGS sequence"/>
</dbReference>
<accession>A0ABD1E126</accession>
<protein>
    <submittedName>
        <fullName evidence="1">Uncharacterized protein</fullName>
    </submittedName>
</protein>
<dbReference type="EMBL" id="JBDJPC010000014">
    <property type="protein sequence ID" value="KAL1488376.1"/>
    <property type="molecule type" value="Genomic_DNA"/>
</dbReference>
<name>A0ABD1E126_HYPHA</name>
<keyword evidence="2" id="KW-1185">Reference proteome</keyword>
<gene>
    <name evidence="1" type="ORF">ABEB36_014850</name>
</gene>